<keyword evidence="1" id="KW-0812">Transmembrane</keyword>
<gene>
    <name evidence="2" type="ORF">I5M19_17520</name>
</gene>
<accession>A0A934UNT6</accession>
<keyword evidence="1" id="KW-1133">Transmembrane helix</keyword>
<dbReference type="RefSeq" id="WP_200067644.1">
    <property type="nucleotide sequence ID" value="NZ_JAEHFW010000003.1"/>
</dbReference>
<protein>
    <submittedName>
        <fullName evidence="2">Uncharacterized protein</fullName>
    </submittedName>
</protein>
<keyword evidence="3" id="KW-1185">Reference proteome</keyword>
<proteinExistence type="predicted"/>
<name>A0A934UNT6_9SPHI</name>
<dbReference type="AlphaFoldDB" id="A0A934UNT6"/>
<organism evidence="2 3">
    <name type="scientific">Mucilaginibacter segetis</name>
    <dbReference type="NCBI Taxonomy" id="2793071"/>
    <lineage>
        <taxon>Bacteria</taxon>
        <taxon>Pseudomonadati</taxon>
        <taxon>Bacteroidota</taxon>
        <taxon>Sphingobacteriia</taxon>
        <taxon>Sphingobacteriales</taxon>
        <taxon>Sphingobacteriaceae</taxon>
        <taxon>Mucilaginibacter</taxon>
    </lineage>
</organism>
<feature type="transmembrane region" description="Helical" evidence="1">
    <location>
        <begin position="20"/>
        <end position="39"/>
    </location>
</feature>
<evidence type="ECO:0000313" key="2">
    <source>
        <dbReference type="EMBL" id="MBK0381128.1"/>
    </source>
</evidence>
<keyword evidence="1" id="KW-0472">Membrane</keyword>
<sequence length="204" mass="23503">MKFNKYLSFSKFKSEKIISVFAVLISLMSVFFSWLSLTISSKQFEIVNQSYLSLNMSNIGITLPDNDNIVTNIIANDELLVQGFNSISEISNVGNIPLKYEVVIFNIYNNGQIWNRIDNSNKQIIEGVLYPKQTTNFQLSTTLFRKNKKLIPFGEVKKMKLEAEVLINYSDVNKSHIKSVHRVVKFIFHNNIVEVLNTRIDDKI</sequence>
<reference evidence="2" key="1">
    <citation type="submission" date="2020-12" db="EMBL/GenBank/DDBJ databases">
        <title>Bacterial novel species Mucilaginibacter sp. SD-g isolated from soil.</title>
        <authorList>
            <person name="Jung H.-Y."/>
        </authorList>
    </citation>
    <scope>NUCLEOTIDE SEQUENCE</scope>
    <source>
        <strain evidence="2">SD-g</strain>
    </source>
</reference>
<evidence type="ECO:0000256" key="1">
    <source>
        <dbReference type="SAM" id="Phobius"/>
    </source>
</evidence>
<evidence type="ECO:0000313" key="3">
    <source>
        <dbReference type="Proteomes" id="UP000613193"/>
    </source>
</evidence>
<comment type="caution">
    <text evidence="2">The sequence shown here is derived from an EMBL/GenBank/DDBJ whole genome shotgun (WGS) entry which is preliminary data.</text>
</comment>
<dbReference type="Proteomes" id="UP000613193">
    <property type="component" value="Unassembled WGS sequence"/>
</dbReference>
<dbReference type="EMBL" id="JAEHFW010000003">
    <property type="protein sequence ID" value="MBK0381128.1"/>
    <property type="molecule type" value="Genomic_DNA"/>
</dbReference>